<evidence type="ECO:0000313" key="3">
    <source>
        <dbReference type="Proteomes" id="UP000295444"/>
    </source>
</evidence>
<keyword evidence="3" id="KW-1185">Reference proteome</keyword>
<protein>
    <submittedName>
        <fullName evidence="2">SnoaL-like protein</fullName>
    </submittedName>
</protein>
<organism evidence="2 3">
    <name type="scientific">Labedaea rhizosphaerae</name>
    <dbReference type="NCBI Taxonomy" id="598644"/>
    <lineage>
        <taxon>Bacteria</taxon>
        <taxon>Bacillati</taxon>
        <taxon>Actinomycetota</taxon>
        <taxon>Actinomycetes</taxon>
        <taxon>Pseudonocardiales</taxon>
        <taxon>Pseudonocardiaceae</taxon>
        <taxon>Labedaea</taxon>
    </lineage>
</organism>
<name>A0A4R6RYG4_LABRH</name>
<dbReference type="SUPFAM" id="SSF54427">
    <property type="entry name" value="NTF2-like"/>
    <property type="match status" value="1"/>
</dbReference>
<sequence length="125" mass="13361">MTDIKSTVESYIAAWNETDADARLLAVKQLWADDGGYTDPLAAVRGHDGVAAVIEGAQKLFPGHVFRLLGAPEAHHDLVRFRWELVPAGGGESAESVVIGADTAVLTEDGKLRDVYGFLDKAPAM</sequence>
<dbReference type="RefSeq" id="WP_133853721.1">
    <property type="nucleotide sequence ID" value="NZ_SNXZ01000008.1"/>
</dbReference>
<dbReference type="InterPro" id="IPR032710">
    <property type="entry name" value="NTF2-like_dom_sf"/>
</dbReference>
<gene>
    <name evidence="2" type="ORF">EV186_108402</name>
</gene>
<dbReference type="Gene3D" id="3.10.450.50">
    <property type="match status" value="1"/>
</dbReference>
<reference evidence="2 3" key="1">
    <citation type="submission" date="2019-03" db="EMBL/GenBank/DDBJ databases">
        <title>Genomic Encyclopedia of Type Strains, Phase IV (KMG-IV): sequencing the most valuable type-strain genomes for metagenomic binning, comparative biology and taxonomic classification.</title>
        <authorList>
            <person name="Goeker M."/>
        </authorList>
    </citation>
    <scope>NUCLEOTIDE SEQUENCE [LARGE SCALE GENOMIC DNA]</scope>
    <source>
        <strain evidence="2 3">DSM 45361</strain>
    </source>
</reference>
<dbReference type="AlphaFoldDB" id="A0A4R6RYG4"/>
<evidence type="ECO:0000259" key="1">
    <source>
        <dbReference type="Pfam" id="PF12680"/>
    </source>
</evidence>
<proteinExistence type="predicted"/>
<dbReference type="InterPro" id="IPR037401">
    <property type="entry name" value="SnoaL-like"/>
</dbReference>
<comment type="caution">
    <text evidence="2">The sequence shown here is derived from an EMBL/GenBank/DDBJ whole genome shotgun (WGS) entry which is preliminary data.</text>
</comment>
<accession>A0A4R6RYG4</accession>
<evidence type="ECO:0000313" key="2">
    <source>
        <dbReference type="EMBL" id="TDP92189.1"/>
    </source>
</evidence>
<dbReference type="Pfam" id="PF12680">
    <property type="entry name" value="SnoaL_2"/>
    <property type="match status" value="1"/>
</dbReference>
<feature type="domain" description="SnoaL-like" evidence="1">
    <location>
        <begin position="8"/>
        <end position="112"/>
    </location>
</feature>
<dbReference type="Proteomes" id="UP000295444">
    <property type="component" value="Unassembled WGS sequence"/>
</dbReference>
<dbReference type="EMBL" id="SNXZ01000008">
    <property type="protein sequence ID" value="TDP92189.1"/>
    <property type="molecule type" value="Genomic_DNA"/>
</dbReference>
<dbReference type="OrthoDB" id="9808719at2"/>